<dbReference type="EnsemblMetazoa" id="ENSAATROPT005882">
    <property type="protein sequence ID" value="ENSAATROPP005374"/>
    <property type="gene ID" value="ENSAATROPG004760"/>
</dbReference>
<evidence type="ECO:0000256" key="10">
    <source>
        <dbReference type="SAM" id="Phobius"/>
    </source>
</evidence>
<keyword evidence="5 10" id="KW-0812">Transmembrane</keyword>
<protein>
    <recommendedName>
        <fullName evidence="13">Scavenger receptor class B</fullName>
    </recommendedName>
</protein>
<name>A0AAG5D3C4_ANOAO</name>
<dbReference type="AlphaFoldDB" id="A0AAG5D3C4"/>
<evidence type="ECO:0000256" key="4">
    <source>
        <dbReference type="ARBA" id="ARBA00022475"/>
    </source>
</evidence>
<dbReference type="Proteomes" id="UP000075880">
    <property type="component" value="Unassembled WGS sequence"/>
</dbReference>
<evidence type="ECO:0000313" key="11">
    <source>
        <dbReference type="EnsemblMetazoa" id="ENSAATROPP005374"/>
    </source>
</evidence>
<proteinExistence type="inferred from homology"/>
<keyword evidence="7 10" id="KW-0472">Membrane</keyword>
<dbReference type="PANTHER" id="PTHR11923">
    <property type="entry name" value="SCAVENGER RECEPTOR CLASS B TYPE-1 SR-B1"/>
    <property type="match status" value="1"/>
</dbReference>
<dbReference type="GO" id="GO:0005737">
    <property type="term" value="C:cytoplasm"/>
    <property type="evidence" value="ECO:0007669"/>
    <property type="project" value="TreeGrafter"/>
</dbReference>
<comment type="similarity">
    <text evidence="3">Belongs to the CD36 family.</text>
</comment>
<dbReference type="InterPro" id="IPR002159">
    <property type="entry name" value="CD36_fam"/>
</dbReference>
<reference evidence="11" key="1">
    <citation type="submission" date="2024-04" db="UniProtKB">
        <authorList>
            <consortium name="EnsemblMetazoa"/>
        </authorList>
    </citation>
    <scope>IDENTIFICATION</scope>
    <source>
        <strain evidence="11">EBRO</strain>
    </source>
</reference>
<evidence type="ECO:0008006" key="13">
    <source>
        <dbReference type="Google" id="ProtNLM"/>
    </source>
</evidence>
<sequence length="564" mass="63323">MPELVALSSPGTVVPGPHKALKRRPSGLNTLFFYLGLEKRADEDVKKMQCLRIFTLGVLFIIFIASSIGFFVMWFTNMYNDSLLENLILRQNATSTNWWAKPPVFPLLKVHIFNYTNTKEFLAGVDSKLKVKDLGPYVYKETAEKINVTHNPDGTISYREHRHIQYEPNESNGKPFDQVVVPDVVFLSAVSKRRSEGYLSNMMFSSTAAGLGASAFMTKPAESFIWGYEDKLLNLAKMLFSSDINVQSSTFGMLLSRNGTSAENFTIFSGETNLQDLAVIKQMDDKPRLDLWRTDECDLVGGTDGSQFPPHLMDRKQPLQVFIKSLCRKFPLVYDSEVTALDGIPAWRYKIPNTVFAHPDVHKPNHCFCHLESASCPPSGLFNISGCSMGAPIFASFPHFYTGDREVIESLQGIEPVQELHETYADIHPRLAFPIDGASRFQINIQVQKASGVSGLDKFKDGQYLPVIWLEVVPGVISDELRAMIYHSTYSANAIQMSLRVASLVFFVLSFVMLLARCYCGSKASGSETHDEREREFAQDSGEKPTPKQTQDSKQEAWQNTLPL</sequence>
<dbReference type="GO" id="GO:0005886">
    <property type="term" value="C:plasma membrane"/>
    <property type="evidence" value="ECO:0007669"/>
    <property type="project" value="UniProtKB-SubCell"/>
</dbReference>
<evidence type="ECO:0000256" key="6">
    <source>
        <dbReference type="ARBA" id="ARBA00022989"/>
    </source>
</evidence>
<feature type="transmembrane region" description="Helical" evidence="10">
    <location>
        <begin position="53"/>
        <end position="75"/>
    </location>
</feature>
<dbReference type="GO" id="GO:0005044">
    <property type="term" value="F:scavenger receptor activity"/>
    <property type="evidence" value="ECO:0007669"/>
    <property type="project" value="TreeGrafter"/>
</dbReference>
<keyword evidence="12" id="KW-1185">Reference proteome</keyword>
<accession>A0AAG5D3C4</accession>
<feature type="compositionally biased region" description="Basic and acidic residues" evidence="9">
    <location>
        <begin position="528"/>
        <end position="555"/>
    </location>
</feature>
<evidence type="ECO:0000256" key="2">
    <source>
        <dbReference type="ARBA" id="ARBA00004236"/>
    </source>
</evidence>
<dbReference type="PRINTS" id="PR01609">
    <property type="entry name" value="CD36FAMILY"/>
</dbReference>
<evidence type="ECO:0000256" key="7">
    <source>
        <dbReference type="ARBA" id="ARBA00023136"/>
    </source>
</evidence>
<evidence type="ECO:0000313" key="12">
    <source>
        <dbReference type="Proteomes" id="UP000075880"/>
    </source>
</evidence>
<dbReference type="PANTHER" id="PTHR11923:SF50">
    <property type="entry name" value="GH19047P"/>
    <property type="match status" value="1"/>
</dbReference>
<organism evidence="11 12">
    <name type="scientific">Anopheles atroparvus</name>
    <name type="common">European mosquito</name>
    <dbReference type="NCBI Taxonomy" id="41427"/>
    <lineage>
        <taxon>Eukaryota</taxon>
        <taxon>Metazoa</taxon>
        <taxon>Ecdysozoa</taxon>
        <taxon>Arthropoda</taxon>
        <taxon>Hexapoda</taxon>
        <taxon>Insecta</taxon>
        <taxon>Pterygota</taxon>
        <taxon>Neoptera</taxon>
        <taxon>Endopterygota</taxon>
        <taxon>Diptera</taxon>
        <taxon>Nematocera</taxon>
        <taxon>Culicoidea</taxon>
        <taxon>Culicidae</taxon>
        <taxon>Anophelinae</taxon>
        <taxon>Anopheles</taxon>
    </lineage>
</organism>
<evidence type="ECO:0000256" key="1">
    <source>
        <dbReference type="ARBA" id="ARBA00003156"/>
    </source>
</evidence>
<feature type="region of interest" description="Disordered" evidence="9">
    <location>
        <begin position="523"/>
        <end position="564"/>
    </location>
</feature>
<dbReference type="Pfam" id="PF01130">
    <property type="entry name" value="CD36"/>
    <property type="match status" value="1"/>
</dbReference>
<keyword evidence="6 10" id="KW-1133">Transmembrane helix</keyword>
<comment type="function">
    <text evidence="1">Plays an olfactory role that is not restricted to pheromone sensitivity.</text>
</comment>
<keyword evidence="8" id="KW-0325">Glycoprotein</keyword>
<evidence type="ECO:0000256" key="5">
    <source>
        <dbReference type="ARBA" id="ARBA00022692"/>
    </source>
</evidence>
<keyword evidence="4" id="KW-1003">Cell membrane</keyword>
<evidence type="ECO:0000256" key="3">
    <source>
        <dbReference type="ARBA" id="ARBA00010532"/>
    </source>
</evidence>
<evidence type="ECO:0000256" key="9">
    <source>
        <dbReference type="SAM" id="MobiDB-lite"/>
    </source>
</evidence>
<evidence type="ECO:0000256" key="8">
    <source>
        <dbReference type="ARBA" id="ARBA00023180"/>
    </source>
</evidence>
<comment type="subcellular location">
    <subcellularLocation>
        <location evidence="2">Cell membrane</location>
    </subcellularLocation>
</comment>